<proteinExistence type="inferred from homology"/>
<protein>
    <submittedName>
        <fullName evidence="8">Cytochrome P450</fullName>
    </submittedName>
</protein>
<keyword evidence="4 7" id="KW-0560">Oxidoreductase</keyword>
<dbReference type="GO" id="GO:0005506">
    <property type="term" value="F:iron ion binding"/>
    <property type="evidence" value="ECO:0007669"/>
    <property type="project" value="InterPro"/>
</dbReference>
<dbReference type="PANTHER" id="PTHR46696">
    <property type="entry name" value="P450, PUTATIVE (EUROFUNG)-RELATED"/>
    <property type="match status" value="1"/>
</dbReference>
<comment type="caution">
    <text evidence="8">The sequence shown here is derived from an EMBL/GenBank/DDBJ whole genome shotgun (WGS) entry which is preliminary data.</text>
</comment>
<sequence length="395" mass="45270">METITEQKFQFNPYSPIMDADPFPFYKTLRDHYPCFWSDDVNMWILSRYDDIKRAGVEWETFSSSEGNLVDELPGRSGSTLGTTDPPRHDRLRKLIQSAFAKNNLMHLMDPTKELVTEVLDKVLEMGSFDFVQDFSSQITVGTLFAMMGLPDEDHHEVRRNVILSIQSDQETRQKGPEHIGGFKFLTNYVEDIVRQRRADPKDDLISRLILAEIDGDKLEEAEIIMTSATIILAGVESLSSFLSMMAYNMATFPDARRRIAADASLMPKAIEETLRFNTSAQRFKRVLTKDLEMHGQQMKKGDFVMLCYGSANRDERFFRNPDVYDLERNTRGHLGFGGGVHLCLGNMFARMITTIAMGEFFTRIPEYYISTEQLDWNPSTTFRSPVKLPLTIGK</sequence>
<dbReference type="GO" id="GO:0016705">
    <property type="term" value="F:oxidoreductase activity, acting on paired donors, with incorporation or reduction of molecular oxygen"/>
    <property type="evidence" value="ECO:0007669"/>
    <property type="project" value="InterPro"/>
</dbReference>
<dbReference type="PROSITE" id="PS00086">
    <property type="entry name" value="CYTOCHROME_P450"/>
    <property type="match status" value="1"/>
</dbReference>
<evidence type="ECO:0000313" key="9">
    <source>
        <dbReference type="Proteomes" id="UP000642809"/>
    </source>
</evidence>
<dbReference type="AlphaFoldDB" id="A0A8J3G5C4"/>
<keyword evidence="9" id="KW-1185">Reference proteome</keyword>
<evidence type="ECO:0000256" key="3">
    <source>
        <dbReference type="ARBA" id="ARBA00022723"/>
    </source>
</evidence>
<keyword evidence="3 7" id="KW-0479">Metal-binding</keyword>
<name>A0A8J3G5C4_9BACT</name>
<dbReference type="SUPFAM" id="SSF48264">
    <property type="entry name" value="Cytochrome P450"/>
    <property type="match status" value="1"/>
</dbReference>
<reference evidence="8" key="2">
    <citation type="submission" date="2020-09" db="EMBL/GenBank/DDBJ databases">
        <authorList>
            <person name="Sun Q."/>
            <person name="Kim S."/>
        </authorList>
    </citation>
    <scope>NUCLEOTIDE SEQUENCE</scope>
    <source>
        <strain evidence="8">KCTC 23224</strain>
    </source>
</reference>
<dbReference type="InterPro" id="IPR036396">
    <property type="entry name" value="Cyt_P450_sf"/>
</dbReference>
<dbReference type="InterPro" id="IPR001128">
    <property type="entry name" value="Cyt_P450"/>
</dbReference>
<comment type="similarity">
    <text evidence="1 7">Belongs to the cytochrome P450 family.</text>
</comment>
<evidence type="ECO:0000256" key="2">
    <source>
        <dbReference type="ARBA" id="ARBA00022617"/>
    </source>
</evidence>
<evidence type="ECO:0000256" key="6">
    <source>
        <dbReference type="ARBA" id="ARBA00023033"/>
    </source>
</evidence>
<evidence type="ECO:0000256" key="4">
    <source>
        <dbReference type="ARBA" id="ARBA00023002"/>
    </source>
</evidence>
<dbReference type="Proteomes" id="UP000642809">
    <property type="component" value="Unassembled WGS sequence"/>
</dbReference>
<reference evidence="8" key="1">
    <citation type="journal article" date="2014" name="Int. J. Syst. Evol. Microbiol.">
        <title>Complete genome sequence of Corynebacterium casei LMG S-19264T (=DSM 44701T), isolated from a smear-ripened cheese.</title>
        <authorList>
            <consortium name="US DOE Joint Genome Institute (JGI-PGF)"/>
            <person name="Walter F."/>
            <person name="Albersmeier A."/>
            <person name="Kalinowski J."/>
            <person name="Ruckert C."/>
        </authorList>
    </citation>
    <scope>NUCLEOTIDE SEQUENCE</scope>
    <source>
        <strain evidence="8">KCTC 23224</strain>
    </source>
</reference>
<dbReference type="InterPro" id="IPR002397">
    <property type="entry name" value="Cyt_P450_B"/>
</dbReference>
<organism evidence="8 9">
    <name type="scientific">Mongoliitalea lutea</name>
    <dbReference type="NCBI Taxonomy" id="849756"/>
    <lineage>
        <taxon>Bacteria</taxon>
        <taxon>Pseudomonadati</taxon>
        <taxon>Bacteroidota</taxon>
        <taxon>Cytophagia</taxon>
        <taxon>Cytophagales</taxon>
        <taxon>Cyclobacteriaceae</taxon>
        <taxon>Mongoliitalea</taxon>
    </lineage>
</organism>
<dbReference type="FunFam" id="1.10.630.10:FF:000018">
    <property type="entry name" value="Cytochrome P450 monooxygenase"/>
    <property type="match status" value="1"/>
</dbReference>
<dbReference type="GO" id="GO:0004497">
    <property type="term" value="F:monooxygenase activity"/>
    <property type="evidence" value="ECO:0007669"/>
    <property type="project" value="UniProtKB-KW"/>
</dbReference>
<evidence type="ECO:0000256" key="7">
    <source>
        <dbReference type="RuleBase" id="RU000461"/>
    </source>
</evidence>
<dbReference type="GO" id="GO:0020037">
    <property type="term" value="F:heme binding"/>
    <property type="evidence" value="ECO:0007669"/>
    <property type="project" value="InterPro"/>
</dbReference>
<accession>A0A8J3G5C4</accession>
<evidence type="ECO:0000256" key="5">
    <source>
        <dbReference type="ARBA" id="ARBA00023004"/>
    </source>
</evidence>
<dbReference type="PANTHER" id="PTHR46696:SF6">
    <property type="entry name" value="P450, PUTATIVE (EUROFUNG)-RELATED"/>
    <property type="match status" value="1"/>
</dbReference>
<dbReference type="InterPro" id="IPR017972">
    <property type="entry name" value="Cyt_P450_CS"/>
</dbReference>
<dbReference type="Gene3D" id="1.10.630.10">
    <property type="entry name" value="Cytochrome P450"/>
    <property type="match status" value="1"/>
</dbReference>
<evidence type="ECO:0000256" key="1">
    <source>
        <dbReference type="ARBA" id="ARBA00010617"/>
    </source>
</evidence>
<keyword evidence="6 7" id="KW-0503">Monooxygenase</keyword>
<dbReference type="PRINTS" id="PR00359">
    <property type="entry name" value="BP450"/>
</dbReference>
<gene>
    <name evidence="8" type="ORF">GCM10008106_15020</name>
</gene>
<keyword evidence="2 7" id="KW-0349">Heme</keyword>
<evidence type="ECO:0000313" key="8">
    <source>
        <dbReference type="EMBL" id="GHB34578.1"/>
    </source>
</evidence>
<keyword evidence="5 7" id="KW-0408">Iron</keyword>
<dbReference type="Pfam" id="PF00067">
    <property type="entry name" value="p450"/>
    <property type="match status" value="1"/>
</dbReference>
<dbReference type="EMBL" id="BMYF01000007">
    <property type="protein sequence ID" value="GHB34578.1"/>
    <property type="molecule type" value="Genomic_DNA"/>
</dbReference>
<dbReference type="RefSeq" id="WP_189580165.1">
    <property type="nucleotide sequence ID" value="NZ_BMYF01000007.1"/>
</dbReference>